<reference evidence="2 3" key="1">
    <citation type="submission" date="2015-02" db="EMBL/GenBank/DDBJ databases">
        <title>Single-cell genomics of uncultivated deep-branching MTB reveals a conserved set of magnetosome genes.</title>
        <authorList>
            <person name="Kolinko S."/>
            <person name="Richter M."/>
            <person name="Glockner F.O."/>
            <person name="Brachmann A."/>
            <person name="Schuler D."/>
        </authorList>
    </citation>
    <scope>NUCLEOTIDE SEQUENCE [LARGE SCALE GENOMIC DNA]</scope>
    <source>
        <strain evidence="2">TM-1</strain>
    </source>
</reference>
<evidence type="ECO:0000313" key="2">
    <source>
        <dbReference type="EMBL" id="KJU84117.1"/>
    </source>
</evidence>
<evidence type="ECO:0000256" key="1">
    <source>
        <dbReference type="SAM" id="Phobius"/>
    </source>
</evidence>
<organism evidence="2 3">
    <name type="scientific">Candidatus Magnetobacterium bavaricum</name>
    <dbReference type="NCBI Taxonomy" id="29290"/>
    <lineage>
        <taxon>Bacteria</taxon>
        <taxon>Pseudomonadati</taxon>
        <taxon>Nitrospirota</taxon>
        <taxon>Thermodesulfovibrionia</taxon>
        <taxon>Thermodesulfovibrionales</taxon>
        <taxon>Candidatus Magnetobacteriaceae</taxon>
        <taxon>Candidatus Magnetobacterium</taxon>
    </lineage>
</organism>
<feature type="transmembrane region" description="Helical" evidence="1">
    <location>
        <begin position="55"/>
        <end position="77"/>
    </location>
</feature>
<comment type="caution">
    <text evidence="2">The sequence shown here is derived from an EMBL/GenBank/DDBJ whole genome shotgun (WGS) entry which is preliminary data.</text>
</comment>
<keyword evidence="1" id="KW-0472">Membrane</keyword>
<keyword evidence="1" id="KW-1133">Transmembrane helix</keyword>
<evidence type="ECO:0000313" key="3">
    <source>
        <dbReference type="Proteomes" id="UP000033423"/>
    </source>
</evidence>
<proteinExistence type="predicted"/>
<keyword evidence="3" id="KW-1185">Reference proteome</keyword>
<dbReference type="Proteomes" id="UP000033423">
    <property type="component" value="Unassembled WGS sequence"/>
</dbReference>
<dbReference type="AlphaFoldDB" id="A0A0F3GQK6"/>
<dbReference type="GO" id="GO:0016740">
    <property type="term" value="F:transferase activity"/>
    <property type="evidence" value="ECO:0007669"/>
    <property type="project" value="UniProtKB-KW"/>
</dbReference>
<protein>
    <submittedName>
        <fullName evidence="2">Undecaprenyl-phosphate galactose phosphotransferase</fullName>
    </submittedName>
</protein>
<feature type="non-terminal residue" evidence="2">
    <location>
        <position position="110"/>
    </location>
</feature>
<sequence length="110" mass="12766">MTAKRQFVIHLVRVFFLVCLDVLAFYTSLFAAWYVRDVLLPLVFSGLTENFAFGMYVGLWWVPVTYVSFNAYTGMYSARLPFWDDTRRLITSLTQIVLVAVECLYDILEG</sequence>
<accession>A0A0F3GQK6</accession>
<keyword evidence="1" id="KW-0812">Transmembrane</keyword>
<dbReference type="EMBL" id="LACI01001615">
    <property type="protein sequence ID" value="KJU84117.1"/>
    <property type="molecule type" value="Genomic_DNA"/>
</dbReference>
<keyword evidence="2" id="KW-0808">Transferase</keyword>
<gene>
    <name evidence="2" type="ORF">MBAV_003689</name>
</gene>
<name>A0A0F3GQK6_9BACT</name>
<feature type="transmembrane region" description="Helical" evidence="1">
    <location>
        <begin position="12"/>
        <end position="35"/>
    </location>
</feature>